<dbReference type="NCBIfam" id="TIGR03237">
    <property type="entry name" value="dnd_assoc_2"/>
    <property type="match status" value="1"/>
</dbReference>
<dbReference type="EMBL" id="QPJT01000024">
    <property type="protein sequence ID" value="RCX12108.1"/>
    <property type="molecule type" value="Genomic_DNA"/>
</dbReference>
<gene>
    <name evidence="1" type="ORF">DFR58_12458</name>
</gene>
<proteinExistence type="predicted"/>
<reference evidence="1 2" key="1">
    <citation type="submission" date="2018-07" db="EMBL/GenBank/DDBJ databases">
        <title>Genomic Encyclopedia of Type Strains, Phase IV (KMG-IV): sequencing the most valuable type-strain genomes for metagenomic binning, comparative biology and taxonomic classification.</title>
        <authorList>
            <person name="Goeker M."/>
        </authorList>
    </citation>
    <scope>NUCLEOTIDE SEQUENCE [LARGE SCALE GENOMIC DNA]</scope>
    <source>
        <strain evidence="1 2">DSM 27016</strain>
    </source>
</reference>
<sequence length="1727" mass="199027">MIVGMLNMSKQFYNYLAKKIVDYFSSRQISNGDKFGIRFEKEEQVKALYDELAYTPGIEAFIYPANNPVYETYSLIINGIKIIVAATIDGIKADFLTRLRNKVGTIEESEFIGTAILFIHNTDLDSLVRGSESFYKESMPFHSKNIVDNIKEKIICSSLSKVDKNIINVILERKASESFQDHTSIFDYEEILEVLNSTGIEKEQYKNFGLFYDSELTNYGEKDIKERLKDNYQFYAIVDASHKYGNPEVDLERYFDQKGLEILCDKDWRDIVEYKDVKLSATNKKNTQPIKYIENHKDTSMVGIPYWERPEGESKARSRIRNIIIFNKDAIQDIEIEFSFDKFVTNSNLKVENKSEASAVASGKKIRVYINHIIGSTGFSKINYKDDSIKYEFRIATVECGESILEGIKTNYSINFKDKTIVTRLNENVLVIRPGGVSEIEEVLEKVDNTIEIFDDNQTVKLIRNIGQINDESEYIDINLKYINTIIPIAIHEESIKPILVTGVSVWKLKRELQESFIYKGENKLIQGTREYFAKEEYKKNIEKEKNIIESEGLFYFETYDGLIAEEITIDAQMEDSYRNLVRYYKSKNLLPSLTFMDDTLLDLSTQYVQQYLDLINDVENGQTLTTEQINLMKLGTIYRTVEEKEILLTPLHPLNVAYQVVLNQTIGNEEVSEEILNKLGPNNLLPYIYREKDKLYKAIEQSHSPEWNYYVSDKMLRYKGSRDFVSKLVREKIDEFIEHFSYLFTITKDCAIKINLINLGDCKEIIQGIFEFYIKQLKKNSNAEDLINIQLYIYGDDKSHNAFEEISFYQDTQLIKDEFSINLSLEDFSEEEVLGIFRNKVRFYMKDVSSLQYEYCHIAFYQLEQFHNPTYSNMSELSTGISMKGLMSGIPSVYSNNFYRTGFGTKFINEDNLLIDVAKKINAIARTAGGLYPFNNNESINTAISDESRKTLDKIYDSSNWVTFIDPKVDLNFFKNDPMAKDILIIHYSDQYSSSSGYDAITVTRKSKQYQVIIEEYLKSKMIHDVEKSSPKLINVFNAVNGDWLLRLISNNRQFPREKLSILSAIKIGLAYLYNENIIWIPISLEEILRVSGGTGLKSSDGLFSAKNLGAPGSYCDDLMFVGIENIEHRIKVYFYPIEVKIGKNDANVISKAKEQIKQTRALFFNNLIEMAEEEGVDNRKFTKRIYRNFLAQLAIVSAEKMKLYEVWPEQNWDLIVDTEVRAKLLNDNYEISCDLDSIIGHGAIISFKKDVYFKSVIKQDDILQFEFSEDDGYQYTVKNTEELKDSYINGESDINKDNLLHYVYHKCEYGIERGDNHSLVADKSQEEAVTQSKEIEQAEIVEAVPMNIKFGQNSENKSPVLWYPTSTDKTMHTNTGIIGTMGTGKTQFTKSLIAQLHWNSKDNVNGTKIGILIFDYKGDYIKEDFKKVTNAKVYNLYHLPYNPLALYQSGDFKPLLPLHTANSIKDTISTAFHLGPIQQATLKDVIMEAYETRGIRKADSSTWGASAPTLHDVYRIYSEKENIKTDSLYSALNALYEFEIFEPDHSKTKTLFDVIDGVTVINLSGYDKSIQNLVVAITLDVFYSQMQMGGHSAIKGNYREITKMILVDEADNFLSEDFQSLKKILKEGREFGVGSILSTQLLSHFSTTDNEYANYILTWVVHNVTDISNKDVRYIFNTQSKTEEENIFNKIKNLEKHYSIVKLGGGINPIHMKDKAFWELTQEFV</sequence>
<evidence type="ECO:0000313" key="1">
    <source>
        <dbReference type="EMBL" id="RCX12108.1"/>
    </source>
</evidence>
<dbReference type="Gene3D" id="3.40.50.300">
    <property type="entry name" value="P-loop containing nucleotide triphosphate hydrolases"/>
    <property type="match status" value="2"/>
</dbReference>
<organism evidence="1 2">
    <name type="scientific">Anaerobacterium chartisolvens</name>
    <dbReference type="NCBI Taxonomy" id="1297424"/>
    <lineage>
        <taxon>Bacteria</taxon>
        <taxon>Bacillati</taxon>
        <taxon>Bacillota</taxon>
        <taxon>Clostridia</taxon>
        <taxon>Eubacteriales</taxon>
        <taxon>Oscillospiraceae</taxon>
        <taxon>Anaerobacterium</taxon>
    </lineage>
</organism>
<comment type="caution">
    <text evidence="1">The sequence shown here is derived from an EMBL/GenBank/DDBJ whole genome shotgun (WGS) entry which is preliminary data.</text>
</comment>
<dbReference type="InterPro" id="IPR008571">
    <property type="entry name" value="HerA-like"/>
</dbReference>
<dbReference type="PANTHER" id="PTHR42957">
    <property type="entry name" value="HELICASE MJ1565-RELATED"/>
    <property type="match status" value="1"/>
</dbReference>
<dbReference type="InterPro" id="IPR027417">
    <property type="entry name" value="P-loop_NTPase"/>
</dbReference>
<dbReference type="PANTHER" id="PTHR42957:SF1">
    <property type="entry name" value="HELICASE MJ1565-RELATED"/>
    <property type="match status" value="1"/>
</dbReference>
<name>A0A369AUU7_9FIRM</name>
<accession>A0A369AUU7</accession>
<keyword evidence="2" id="KW-1185">Reference proteome</keyword>
<dbReference type="InterPro" id="IPR017646">
    <property type="entry name" value="Dnd_assoc_2"/>
</dbReference>
<protein>
    <submittedName>
        <fullName evidence="1">DNA phosphorothioation-dependent restriction protein DptH</fullName>
    </submittedName>
</protein>
<evidence type="ECO:0000313" key="2">
    <source>
        <dbReference type="Proteomes" id="UP000253034"/>
    </source>
</evidence>
<dbReference type="SUPFAM" id="SSF52540">
    <property type="entry name" value="P-loop containing nucleoside triphosphate hydrolases"/>
    <property type="match status" value="1"/>
</dbReference>
<dbReference type="Proteomes" id="UP000253034">
    <property type="component" value="Unassembled WGS sequence"/>
</dbReference>